<evidence type="ECO:0000313" key="2">
    <source>
        <dbReference type="EMBL" id="KMZ72661.1"/>
    </source>
</evidence>
<name>A0A0K9PUJ8_ZOSMR</name>
<dbReference type="PANTHER" id="PTHR43139">
    <property type="entry name" value="SI:DKEY-122A22.2"/>
    <property type="match status" value="1"/>
</dbReference>
<feature type="domain" description="AB hydrolase-1" evidence="1">
    <location>
        <begin position="56"/>
        <end position="294"/>
    </location>
</feature>
<reference evidence="3" key="1">
    <citation type="journal article" date="2016" name="Nature">
        <title>The genome of the seagrass Zostera marina reveals angiosperm adaptation to the sea.</title>
        <authorList>
            <person name="Olsen J.L."/>
            <person name="Rouze P."/>
            <person name="Verhelst B."/>
            <person name="Lin Y.-C."/>
            <person name="Bayer T."/>
            <person name="Collen J."/>
            <person name="Dattolo E."/>
            <person name="De Paoli E."/>
            <person name="Dittami S."/>
            <person name="Maumus F."/>
            <person name="Michel G."/>
            <person name="Kersting A."/>
            <person name="Lauritano C."/>
            <person name="Lohaus R."/>
            <person name="Toepel M."/>
            <person name="Tonon T."/>
            <person name="Vanneste K."/>
            <person name="Amirebrahimi M."/>
            <person name="Brakel J."/>
            <person name="Bostroem C."/>
            <person name="Chovatia M."/>
            <person name="Grimwood J."/>
            <person name="Jenkins J.W."/>
            <person name="Jueterbock A."/>
            <person name="Mraz A."/>
            <person name="Stam W.T."/>
            <person name="Tice H."/>
            <person name="Bornberg-Bauer E."/>
            <person name="Green P.J."/>
            <person name="Pearson G.A."/>
            <person name="Procaccini G."/>
            <person name="Duarte C.M."/>
            <person name="Schmutz J."/>
            <person name="Reusch T.B.H."/>
            <person name="Van de Peer Y."/>
        </authorList>
    </citation>
    <scope>NUCLEOTIDE SEQUENCE [LARGE SCALE GENOMIC DNA]</scope>
    <source>
        <strain evidence="3">cv. Finnish</strain>
    </source>
</reference>
<dbReference type="PANTHER" id="PTHR43139:SF59">
    <property type="entry name" value="ALPHA_BETA-HYDROLASES SUPERFAMILY PROTEIN"/>
    <property type="match status" value="1"/>
</dbReference>
<dbReference type="AlphaFoldDB" id="A0A0K9PUJ8"/>
<keyword evidence="3" id="KW-1185">Reference proteome</keyword>
<dbReference type="OrthoDB" id="6431331at2759"/>
<dbReference type="PRINTS" id="PR00111">
    <property type="entry name" value="ABHYDROLASE"/>
</dbReference>
<dbReference type="STRING" id="29655.A0A0K9PUJ8"/>
<dbReference type="OMA" id="LVLWECP"/>
<evidence type="ECO:0000313" key="3">
    <source>
        <dbReference type="Proteomes" id="UP000036987"/>
    </source>
</evidence>
<dbReference type="InterPro" id="IPR052370">
    <property type="entry name" value="Meta-cleavage_hydrolase"/>
</dbReference>
<dbReference type="Proteomes" id="UP000036987">
    <property type="component" value="Unassembled WGS sequence"/>
</dbReference>
<evidence type="ECO:0000259" key="1">
    <source>
        <dbReference type="Pfam" id="PF12697"/>
    </source>
</evidence>
<dbReference type="GO" id="GO:0016787">
    <property type="term" value="F:hydrolase activity"/>
    <property type="evidence" value="ECO:0007669"/>
    <property type="project" value="UniProtKB-KW"/>
</dbReference>
<keyword evidence="2" id="KW-0378">Hydrolase</keyword>
<protein>
    <submittedName>
        <fullName evidence="2">Hydrolase, alpha/beta fold family protein</fullName>
    </submittedName>
</protein>
<organism evidence="2 3">
    <name type="scientific">Zostera marina</name>
    <name type="common">Eelgrass</name>
    <dbReference type="NCBI Taxonomy" id="29655"/>
    <lineage>
        <taxon>Eukaryota</taxon>
        <taxon>Viridiplantae</taxon>
        <taxon>Streptophyta</taxon>
        <taxon>Embryophyta</taxon>
        <taxon>Tracheophyta</taxon>
        <taxon>Spermatophyta</taxon>
        <taxon>Magnoliopsida</taxon>
        <taxon>Liliopsida</taxon>
        <taxon>Zosteraceae</taxon>
        <taxon>Zostera</taxon>
    </lineage>
</organism>
<proteinExistence type="predicted"/>
<gene>
    <name evidence="2" type="ORF">ZOSMA_160G00370</name>
</gene>
<dbReference type="EMBL" id="LFYR01000621">
    <property type="protein sequence ID" value="KMZ72661.1"/>
    <property type="molecule type" value="Genomic_DNA"/>
</dbReference>
<dbReference type="Pfam" id="PF12697">
    <property type="entry name" value="Abhydrolase_6"/>
    <property type="match status" value="1"/>
</dbReference>
<dbReference type="InterPro" id="IPR029058">
    <property type="entry name" value="AB_hydrolase_fold"/>
</dbReference>
<dbReference type="PRINTS" id="PR00412">
    <property type="entry name" value="EPOXHYDRLASE"/>
</dbReference>
<dbReference type="Gene3D" id="3.40.50.1820">
    <property type="entry name" value="alpha/beta hydrolase"/>
    <property type="match status" value="1"/>
</dbReference>
<dbReference type="SUPFAM" id="SSF53474">
    <property type="entry name" value="alpha/beta-Hydrolases"/>
    <property type="match status" value="1"/>
</dbReference>
<sequence length="350" mass="39811">MSLFPGCFNFSFTSYRDWCYRYGFTIAGLQSTTIHVSNSSIHFWVPKSPDPAKSSLLLIHGFGANATWQWNDHLRPLLLSGFNVYIPDLLFFGTSHTSSPDRSDTFQAECIVKAMEMLGVNAMSLVGISYGGFVGFRIALMYPERIDKVVLCCAGVCLEEKDLDDGLFVVDKIEDAADILLPRTPEKLRELLNLSFVMPPRAIPSCFLSDYIDVMCTEYVEEKKELLQALIKGKRYVDLPKITQPTLIIWGEQDKIFPLELGHRLNRHLEGNSQLVIIKNAGHAVNLEKPKEFCKYLKAFLVDSVISTTQKSNSIMNFMIKKHYYLMRFFGFSSPSKKETLLNNKKEVDK</sequence>
<accession>A0A0K9PUJ8</accession>
<comment type="caution">
    <text evidence="2">The sequence shown here is derived from an EMBL/GenBank/DDBJ whole genome shotgun (WGS) entry which is preliminary data.</text>
</comment>
<dbReference type="InterPro" id="IPR000073">
    <property type="entry name" value="AB_hydrolase_1"/>
</dbReference>
<dbReference type="InterPro" id="IPR000639">
    <property type="entry name" value="Epox_hydrolase-like"/>
</dbReference>